<keyword evidence="5" id="KW-1133">Transmembrane helix</keyword>
<dbReference type="Pfam" id="PF00743">
    <property type="entry name" value="FMO-like"/>
    <property type="match status" value="1"/>
</dbReference>
<comment type="caution">
    <text evidence="6">The sequence shown here is derived from an EMBL/GenBank/DDBJ whole genome shotgun (WGS) entry which is preliminary data.</text>
</comment>
<evidence type="ECO:0000256" key="4">
    <source>
        <dbReference type="ARBA" id="ARBA00023002"/>
    </source>
</evidence>
<reference evidence="6" key="1">
    <citation type="submission" date="2023-06" db="EMBL/GenBank/DDBJ databases">
        <title>Draft genome of Marssonina rosae.</title>
        <authorList>
            <person name="Cheng Q."/>
        </authorList>
    </citation>
    <scope>NUCLEOTIDE SEQUENCE</scope>
    <source>
        <strain evidence="6">R4</strain>
    </source>
</reference>
<evidence type="ECO:0000256" key="1">
    <source>
        <dbReference type="ARBA" id="ARBA00010139"/>
    </source>
</evidence>
<evidence type="ECO:0000313" key="7">
    <source>
        <dbReference type="Proteomes" id="UP001285354"/>
    </source>
</evidence>
<dbReference type="PANTHER" id="PTHR42877:SF10">
    <property type="entry name" value="L-ORNITHINE N(5)-OXYGENASE"/>
    <property type="match status" value="1"/>
</dbReference>
<keyword evidence="2" id="KW-0285">Flavoprotein</keyword>
<dbReference type="InterPro" id="IPR036188">
    <property type="entry name" value="FAD/NAD-bd_sf"/>
</dbReference>
<dbReference type="PANTHER" id="PTHR42877">
    <property type="entry name" value="L-ORNITHINE N(5)-MONOOXYGENASE-RELATED"/>
    <property type="match status" value="1"/>
</dbReference>
<comment type="similarity">
    <text evidence="1">Belongs to the FAD-binding monooxygenase family.</text>
</comment>
<keyword evidence="5" id="KW-0812">Transmembrane</keyword>
<dbReference type="SUPFAM" id="SSF51905">
    <property type="entry name" value="FAD/NAD(P)-binding domain"/>
    <property type="match status" value="3"/>
</dbReference>
<proteinExistence type="inferred from homology"/>
<gene>
    <name evidence="6" type="ORF">QTJ16_004037</name>
</gene>
<evidence type="ECO:0000256" key="2">
    <source>
        <dbReference type="ARBA" id="ARBA00022630"/>
    </source>
</evidence>
<keyword evidence="4" id="KW-0560">Oxidoreductase</keyword>
<protein>
    <submittedName>
        <fullName evidence="6">Uncharacterized protein</fullName>
    </submittedName>
</protein>
<dbReference type="InterPro" id="IPR051209">
    <property type="entry name" value="FAD-bind_Monooxygenase_sf"/>
</dbReference>
<organism evidence="6 7">
    <name type="scientific">Diplocarpon rosae</name>
    <dbReference type="NCBI Taxonomy" id="946125"/>
    <lineage>
        <taxon>Eukaryota</taxon>
        <taxon>Fungi</taxon>
        <taxon>Dikarya</taxon>
        <taxon>Ascomycota</taxon>
        <taxon>Pezizomycotina</taxon>
        <taxon>Leotiomycetes</taxon>
        <taxon>Helotiales</taxon>
        <taxon>Drepanopezizaceae</taxon>
        <taxon>Diplocarpon</taxon>
    </lineage>
</organism>
<sequence>MASVLAQRPDVLYGSSIRKDNSYDANSYSYYPVAIIGAGESGIAMGCRLKEVLGCDQFRIFERQSGIGGTWWINRYPGVACDIPAVFYSFSFCPNPKWTTFFPEGSEIVKYLQGVCEKYRIVDKIQLNTDVRQCQWLDSEKVWEITLQHLVAGVGDLSEYDRATRIRQIGRESVYVSEEKIRCKVLVSSVGGLVEPKAWPENIPGNDKFQGQIFHSARWRYDIDYKDKDIIVVGTGCSAAQFVPRLTKDYGAKSVTQLMRSPPWVVPRRIPPGGNKIWEKWSPLLNTWVPGFNKALRFIVAAGAEYDWRLFGSGKYHEKERKKLEAQLLSHMKKTVPEKYHEILTPNYGVGCKRRIFDASWFPGLNDPAIELTTLPLNSIGDRTVRLGPGRHYPSIDTKSNAPTHEVTLPADIIILANGFETTKWLHPLDITGRDGKKLQDVFDERGGAQMYMGTAMDGFPNFFTIFGPNTATGHSSVILASENMVSMSLKFIRPILKGDVSITEVKKDAELEWARDIQSSLRKRVWSTGGCGSWYKDERGWNSTVYPYTQIWFTFKCMFPKYSDWNIKYTRKGMFKKSFFATIRVLALLAMIAGVIQQKQKSHRLKTNIFLRGFLRRLLYGGAGLLQLMGSKV</sequence>
<feature type="transmembrane region" description="Helical" evidence="5">
    <location>
        <begin position="579"/>
        <end position="597"/>
    </location>
</feature>
<dbReference type="Proteomes" id="UP001285354">
    <property type="component" value="Unassembled WGS sequence"/>
</dbReference>
<keyword evidence="7" id="KW-1185">Reference proteome</keyword>
<name>A0AAD9T0G0_9HELO</name>
<evidence type="ECO:0000256" key="3">
    <source>
        <dbReference type="ARBA" id="ARBA00022827"/>
    </source>
</evidence>
<accession>A0AAD9T0G0</accession>
<evidence type="ECO:0000313" key="6">
    <source>
        <dbReference type="EMBL" id="KAK2626862.1"/>
    </source>
</evidence>
<dbReference type="GO" id="GO:0050661">
    <property type="term" value="F:NADP binding"/>
    <property type="evidence" value="ECO:0007669"/>
    <property type="project" value="InterPro"/>
</dbReference>
<dbReference type="InterPro" id="IPR020946">
    <property type="entry name" value="Flavin_mOase-like"/>
</dbReference>
<dbReference type="GO" id="GO:0050660">
    <property type="term" value="F:flavin adenine dinucleotide binding"/>
    <property type="evidence" value="ECO:0007669"/>
    <property type="project" value="InterPro"/>
</dbReference>
<dbReference type="Gene3D" id="3.50.50.60">
    <property type="entry name" value="FAD/NAD(P)-binding domain"/>
    <property type="match status" value="3"/>
</dbReference>
<keyword evidence="5" id="KW-0472">Membrane</keyword>
<dbReference type="GO" id="GO:0004499">
    <property type="term" value="F:N,N-dimethylaniline monooxygenase activity"/>
    <property type="evidence" value="ECO:0007669"/>
    <property type="project" value="InterPro"/>
</dbReference>
<keyword evidence="3" id="KW-0274">FAD</keyword>
<dbReference type="EMBL" id="JAUBYV010000005">
    <property type="protein sequence ID" value="KAK2626862.1"/>
    <property type="molecule type" value="Genomic_DNA"/>
</dbReference>
<evidence type="ECO:0000256" key="5">
    <source>
        <dbReference type="SAM" id="Phobius"/>
    </source>
</evidence>
<dbReference type="AlphaFoldDB" id="A0AAD9T0G0"/>